<accession>A0ABS3BWZ0</accession>
<dbReference type="RefSeq" id="WP_206571584.1">
    <property type="nucleotide sequence ID" value="NZ_JAFKCW010000007.1"/>
</dbReference>
<gene>
    <name evidence="1" type="ORF">J0A67_22135</name>
</gene>
<evidence type="ECO:0000313" key="2">
    <source>
        <dbReference type="Proteomes" id="UP000664698"/>
    </source>
</evidence>
<proteinExistence type="predicted"/>
<protein>
    <submittedName>
        <fullName evidence="1">Type II toxin-antitoxin system VapB family antitoxin</fullName>
    </submittedName>
</protein>
<keyword evidence="2" id="KW-1185">Reference proteome</keyword>
<reference evidence="1 2" key="1">
    <citation type="submission" date="2021-03" db="EMBL/GenBank/DDBJ databases">
        <title>novel species isolated from a fishpond in China.</title>
        <authorList>
            <person name="Lu H."/>
            <person name="Cai Z."/>
        </authorList>
    </citation>
    <scope>NUCLEOTIDE SEQUENCE [LARGE SCALE GENOMIC DNA]</scope>
    <source>
        <strain evidence="1 2">JCM 31546</strain>
    </source>
</reference>
<evidence type="ECO:0000313" key="1">
    <source>
        <dbReference type="EMBL" id="MBN7803585.1"/>
    </source>
</evidence>
<sequence length="65" mass="7550">MRTNIEINQELIDEIMKLTAISTKKEAVNRALEEYLRKLKLSELADLAGKIEWEGDLEEMRSGRD</sequence>
<dbReference type="InterPro" id="IPR019239">
    <property type="entry name" value="VapB_antitoxin"/>
</dbReference>
<dbReference type="Proteomes" id="UP000664698">
    <property type="component" value="Unassembled WGS sequence"/>
</dbReference>
<comment type="caution">
    <text evidence="1">The sequence shown here is derived from an EMBL/GenBank/DDBJ whole genome shotgun (WGS) entry which is preliminary data.</text>
</comment>
<organism evidence="1 2">
    <name type="scientific">Algoriphagus aestuariicola</name>
    <dbReference type="NCBI Taxonomy" id="1852016"/>
    <lineage>
        <taxon>Bacteria</taxon>
        <taxon>Pseudomonadati</taxon>
        <taxon>Bacteroidota</taxon>
        <taxon>Cytophagia</taxon>
        <taxon>Cytophagales</taxon>
        <taxon>Cyclobacteriaceae</taxon>
        <taxon>Algoriphagus</taxon>
    </lineage>
</organism>
<dbReference type="Pfam" id="PF09957">
    <property type="entry name" value="VapB_antitoxin"/>
    <property type="match status" value="1"/>
</dbReference>
<dbReference type="EMBL" id="JAFKCW010000007">
    <property type="protein sequence ID" value="MBN7803585.1"/>
    <property type="molecule type" value="Genomic_DNA"/>
</dbReference>
<name>A0ABS3BWZ0_9BACT</name>